<dbReference type="InterPro" id="IPR052192">
    <property type="entry name" value="Insect_Ionotropic_Sensory_Rcpt"/>
</dbReference>
<keyword evidence="8" id="KW-0325">Glycoprotein</keyword>
<feature type="domain" description="Ionotropic glutamate receptor C-terminal" evidence="10">
    <location>
        <begin position="371"/>
        <end position="636"/>
    </location>
</feature>
<evidence type="ECO:0000259" key="10">
    <source>
        <dbReference type="Pfam" id="PF00060"/>
    </source>
</evidence>
<dbReference type="Pfam" id="PF00060">
    <property type="entry name" value="Lig_chan"/>
    <property type="match status" value="1"/>
</dbReference>
<dbReference type="PANTHER" id="PTHR42643:SF24">
    <property type="entry name" value="IONOTROPIC RECEPTOR 60A"/>
    <property type="match status" value="1"/>
</dbReference>
<name>A0AAD8AG33_DIPPU</name>
<evidence type="ECO:0000256" key="6">
    <source>
        <dbReference type="ARBA" id="ARBA00023136"/>
    </source>
</evidence>
<keyword evidence="13" id="KW-1185">Reference proteome</keyword>
<dbReference type="InterPro" id="IPR001320">
    <property type="entry name" value="Iontro_rcpt_C"/>
</dbReference>
<feature type="transmembrane region" description="Helical" evidence="9">
    <location>
        <begin position="628"/>
        <end position="649"/>
    </location>
</feature>
<evidence type="ECO:0000313" key="12">
    <source>
        <dbReference type="EMBL" id="KAJ9598399.1"/>
    </source>
</evidence>
<reference evidence="12" key="1">
    <citation type="journal article" date="2023" name="IScience">
        <title>Live-bearing cockroach genome reveals convergent evolutionary mechanisms linked to viviparity in insects and beyond.</title>
        <authorList>
            <person name="Fouks B."/>
            <person name="Harrison M.C."/>
            <person name="Mikhailova A.A."/>
            <person name="Marchal E."/>
            <person name="English S."/>
            <person name="Carruthers M."/>
            <person name="Jennings E.C."/>
            <person name="Chiamaka E.L."/>
            <person name="Frigard R.A."/>
            <person name="Pippel M."/>
            <person name="Attardo G.M."/>
            <person name="Benoit J.B."/>
            <person name="Bornberg-Bauer E."/>
            <person name="Tobe S.S."/>
        </authorList>
    </citation>
    <scope>NUCLEOTIDE SEQUENCE</scope>
    <source>
        <strain evidence="12">Stay&amp;Tobe</strain>
    </source>
</reference>
<comment type="caution">
    <text evidence="12">The sequence shown here is derived from an EMBL/GenBank/DDBJ whole genome shotgun (WGS) entry which is preliminary data.</text>
</comment>
<keyword evidence="3" id="KW-1003">Cell membrane</keyword>
<feature type="transmembrane region" description="Helical" evidence="9">
    <location>
        <begin position="371"/>
        <end position="394"/>
    </location>
</feature>
<keyword evidence="5 9" id="KW-1133">Transmembrane helix</keyword>
<evidence type="ECO:0000256" key="9">
    <source>
        <dbReference type="SAM" id="Phobius"/>
    </source>
</evidence>
<dbReference type="AlphaFoldDB" id="A0AAD8AG33"/>
<keyword evidence="4 9" id="KW-0812">Transmembrane</keyword>
<evidence type="ECO:0000256" key="2">
    <source>
        <dbReference type="ARBA" id="ARBA00008685"/>
    </source>
</evidence>
<evidence type="ECO:0000256" key="8">
    <source>
        <dbReference type="ARBA" id="ARBA00023180"/>
    </source>
</evidence>
<dbReference type="PANTHER" id="PTHR42643">
    <property type="entry name" value="IONOTROPIC RECEPTOR 20A-RELATED"/>
    <property type="match status" value="1"/>
</dbReference>
<dbReference type="GO" id="GO:0050906">
    <property type="term" value="P:detection of stimulus involved in sensory perception"/>
    <property type="evidence" value="ECO:0007669"/>
    <property type="project" value="UniProtKB-ARBA"/>
</dbReference>
<dbReference type="SUPFAM" id="SSF53850">
    <property type="entry name" value="Periplasmic binding protein-like II"/>
    <property type="match status" value="1"/>
</dbReference>
<evidence type="ECO:0000256" key="7">
    <source>
        <dbReference type="ARBA" id="ARBA00023170"/>
    </source>
</evidence>
<keyword evidence="7" id="KW-0675">Receptor</keyword>
<sequence length="665" mass="76837">MHKLKLFVFSCNLIHSLGDITINLENCLHEVAFRHLFNENDLVVSSNFTVLKEAEDSLTYTEDNTNKNILHLLLNDVFISQHWLLQVFIISNDTISVSVPGRIHEAYIVLSSENKREDIINDLKCQFKVLVKDKAWNPRAKFVILIENKYEENEQESLAQTIFSELWKHFVVNVIVMIQSSEIYDLNFTLNIFTWFPYHPPGRCADIYEPVLLDTCNSEGDNVYFSKNATLFPLKLAKELHGCKLRVSTFELGPMTFDRIVREDGTIQFLEGVEVHLLKVLGKYLNITVFYMPRLDNDLWGVRSKNGSWSGITGEVLKNYSDLAAANMWYKCHIIPNADCLTVHSIDRVTWFVPCAQPYPRWSSLTRVFKASLWLGFLAAYIIVSYIMHLVVVITAKISRKQPENYSFHGKIKVFLNFWAVILEESASNNPPHDFPIRSLFFAWVLYCWAVNNVYQTFLTSFLVDPGLQHQISTEDEMLTSRVLKYGYDINTQEVIPGLSEERYKHRVLCEKFQDCQQKLLKTQNFAFAFGKVVTDYDIAAHYMDGDGKPLICQLEDVVLNQISSLVVQKGYPLLHLFNAIVRRTLESGLVDKWFEDVKYTATLRSARNFNVPTGEYITLSLEHLQSAFYFLIIGCIISLIAFVGELFYHSREKRKLALYSVEEI</sequence>
<gene>
    <name evidence="12" type="ORF">L9F63_010921</name>
</gene>
<evidence type="ECO:0000256" key="1">
    <source>
        <dbReference type="ARBA" id="ARBA00004651"/>
    </source>
</evidence>
<keyword evidence="6 9" id="KW-0472">Membrane</keyword>
<dbReference type="EMBL" id="JASPKZ010001222">
    <property type="protein sequence ID" value="KAJ9598399.1"/>
    <property type="molecule type" value="Genomic_DNA"/>
</dbReference>
<protein>
    <submittedName>
        <fullName evidence="12">Uncharacterized protein</fullName>
    </submittedName>
</protein>
<dbReference type="Gene3D" id="1.10.287.70">
    <property type="match status" value="1"/>
</dbReference>
<dbReference type="InterPro" id="IPR056198">
    <property type="entry name" value="LBD_receptor"/>
</dbReference>
<dbReference type="Proteomes" id="UP001233999">
    <property type="component" value="Unassembled WGS sequence"/>
</dbReference>
<organism evidence="12 13">
    <name type="scientific">Diploptera punctata</name>
    <name type="common">Pacific beetle cockroach</name>
    <dbReference type="NCBI Taxonomy" id="6984"/>
    <lineage>
        <taxon>Eukaryota</taxon>
        <taxon>Metazoa</taxon>
        <taxon>Ecdysozoa</taxon>
        <taxon>Arthropoda</taxon>
        <taxon>Hexapoda</taxon>
        <taxon>Insecta</taxon>
        <taxon>Pterygota</taxon>
        <taxon>Neoptera</taxon>
        <taxon>Polyneoptera</taxon>
        <taxon>Dictyoptera</taxon>
        <taxon>Blattodea</taxon>
        <taxon>Blaberoidea</taxon>
        <taxon>Blaberidae</taxon>
        <taxon>Diplopterinae</taxon>
        <taxon>Diploptera</taxon>
    </lineage>
</organism>
<comment type="subcellular location">
    <subcellularLocation>
        <location evidence="1">Cell membrane</location>
        <topology evidence="1">Multi-pass membrane protein</topology>
    </subcellularLocation>
</comment>
<feature type="domain" description="Putative ionotropic receptor ligand binding" evidence="11">
    <location>
        <begin position="136"/>
        <end position="235"/>
    </location>
</feature>
<evidence type="ECO:0000259" key="11">
    <source>
        <dbReference type="Pfam" id="PF24061"/>
    </source>
</evidence>
<evidence type="ECO:0000256" key="5">
    <source>
        <dbReference type="ARBA" id="ARBA00022989"/>
    </source>
</evidence>
<dbReference type="Pfam" id="PF24061">
    <property type="entry name" value="LBD_receptor"/>
    <property type="match status" value="1"/>
</dbReference>
<dbReference type="GO" id="GO:0015276">
    <property type="term" value="F:ligand-gated monoatomic ion channel activity"/>
    <property type="evidence" value="ECO:0007669"/>
    <property type="project" value="InterPro"/>
</dbReference>
<evidence type="ECO:0000256" key="3">
    <source>
        <dbReference type="ARBA" id="ARBA00022475"/>
    </source>
</evidence>
<dbReference type="Gene3D" id="3.40.190.10">
    <property type="entry name" value="Periplasmic binding protein-like II"/>
    <property type="match status" value="1"/>
</dbReference>
<comment type="similarity">
    <text evidence="2">Belongs to the glutamate-gated ion channel (TC 1.A.10.1) family.</text>
</comment>
<proteinExistence type="inferred from homology"/>
<evidence type="ECO:0000313" key="13">
    <source>
        <dbReference type="Proteomes" id="UP001233999"/>
    </source>
</evidence>
<dbReference type="GO" id="GO:0005886">
    <property type="term" value="C:plasma membrane"/>
    <property type="evidence" value="ECO:0007669"/>
    <property type="project" value="UniProtKB-SubCell"/>
</dbReference>
<accession>A0AAD8AG33</accession>
<reference evidence="12" key="2">
    <citation type="submission" date="2023-05" db="EMBL/GenBank/DDBJ databases">
        <authorList>
            <person name="Fouks B."/>
        </authorList>
    </citation>
    <scope>NUCLEOTIDE SEQUENCE</scope>
    <source>
        <strain evidence="12">Stay&amp;Tobe</strain>
        <tissue evidence="12">Testes</tissue>
    </source>
</reference>
<evidence type="ECO:0000256" key="4">
    <source>
        <dbReference type="ARBA" id="ARBA00022692"/>
    </source>
</evidence>